<dbReference type="OrthoDB" id="10012881at2759"/>
<dbReference type="PROSITE" id="PS00134">
    <property type="entry name" value="TRYPSIN_HIS"/>
    <property type="match status" value="1"/>
</dbReference>
<comment type="caution">
    <text evidence="8">The sequence shown here is derived from an EMBL/GenBank/DDBJ whole genome shotgun (WGS) entry which is preliminary data.</text>
</comment>
<protein>
    <recommendedName>
        <fullName evidence="7">Peptidase S1 domain-containing protein</fullName>
    </recommendedName>
</protein>
<dbReference type="CDD" id="cd00190">
    <property type="entry name" value="Tryp_SPc"/>
    <property type="match status" value="1"/>
</dbReference>
<sequence length="278" mass="30949">MIRILTFLLCTVGVLSFKIKSDNFCGVEASASLIHHNPWVVFLEYWRGDYRTDIRCTATLIDSSHVITAAHCIKKPKFTRLVARLGEYDLAQSVDCVNGICSSNVIQLQVIEQIVHPDYDGRANDIAVLRLEAEAPYTDFIRPVCLPSGELQPKITFAASGWGEIPRLGYYSSIKKIIPLPLWERDACIVAYKNFKVPPHVICAGGIEGVDTCRGDSGGPLLWVRERVVELWGVTSLGNVKCGTKDSPGIYTNVADYLEWIIAVIETLNEKNVNENHL</sequence>
<dbReference type="SUPFAM" id="SSF50494">
    <property type="entry name" value="Trypsin-like serine proteases"/>
    <property type="match status" value="1"/>
</dbReference>
<dbReference type="FunFam" id="2.40.10.10:FF:000028">
    <property type="entry name" value="Serine protease easter"/>
    <property type="match status" value="1"/>
</dbReference>
<keyword evidence="5" id="KW-0645">Protease</keyword>
<organism evidence="8 9">
    <name type="scientific">Arctia plantaginis</name>
    <name type="common">Wood tiger moth</name>
    <name type="synonym">Phalaena plantaginis</name>
    <dbReference type="NCBI Taxonomy" id="874455"/>
    <lineage>
        <taxon>Eukaryota</taxon>
        <taxon>Metazoa</taxon>
        <taxon>Ecdysozoa</taxon>
        <taxon>Arthropoda</taxon>
        <taxon>Hexapoda</taxon>
        <taxon>Insecta</taxon>
        <taxon>Pterygota</taxon>
        <taxon>Neoptera</taxon>
        <taxon>Endopterygota</taxon>
        <taxon>Lepidoptera</taxon>
        <taxon>Glossata</taxon>
        <taxon>Ditrysia</taxon>
        <taxon>Noctuoidea</taxon>
        <taxon>Erebidae</taxon>
        <taxon>Arctiinae</taxon>
        <taxon>Arctia</taxon>
    </lineage>
</organism>
<evidence type="ECO:0000313" key="8">
    <source>
        <dbReference type="EMBL" id="CAB3245139.1"/>
    </source>
</evidence>
<evidence type="ECO:0000313" key="9">
    <source>
        <dbReference type="Proteomes" id="UP000494106"/>
    </source>
</evidence>
<dbReference type="GO" id="GO:0004252">
    <property type="term" value="F:serine-type endopeptidase activity"/>
    <property type="evidence" value="ECO:0007669"/>
    <property type="project" value="InterPro"/>
</dbReference>
<keyword evidence="1 6" id="KW-0732">Signal</keyword>
<dbReference type="PRINTS" id="PR00722">
    <property type="entry name" value="CHYMOTRYPSIN"/>
</dbReference>
<feature type="domain" description="Peptidase S1" evidence="7">
    <location>
        <begin position="24"/>
        <end position="266"/>
    </location>
</feature>
<dbReference type="InterPro" id="IPR001254">
    <property type="entry name" value="Trypsin_dom"/>
</dbReference>
<dbReference type="PROSITE" id="PS50240">
    <property type="entry name" value="TRYPSIN_DOM"/>
    <property type="match status" value="1"/>
</dbReference>
<evidence type="ECO:0000256" key="6">
    <source>
        <dbReference type="SAM" id="SignalP"/>
    </source>
</evidence>
<dbReference type="Pfam" id="PF00089">
    <property type="entry name" value="Trypsin"/>
    <property type="match status" value="1"/>
</dbReference>
<dbReference type="InterPro" id="IPR033116">
    <property type="entry name" value="TRYPSIN_SER"/>
</dbReference>
<dbReference type="InterPro" id="IPR009003">
    <property type="entry name" value="Peptidase_S1_PA"/>
</dbReference>
<comment type="similarity">
    <text evidence="4">Belongs to the peptidase S1 family. CLIP subfamily.</text>
</comment>
<keyword evidence="5" id="KW-0720">Serine protease</keyword>
<evidence type="ECO:0000259" key="7">
    <source>
        <dbReference type="PROSITE" id="PS50240"/>
    </source>
</evidence>
<feature type="signal peptide" evidence="6">
    <location>
        <begin position="1"/>
        <end position="16"/>
    </location>
</feature>
<keyword evidence="2" id="KW-1015">Disulfide bond</keyword>
<dbReference type="EMBL" id="CADEBC010000523">
    <property type="protein sequence ID" value="CAB3245139.1"/>
    <property type="molecule type" value="Genomic_DNA"/>
</dbReference>
<proteinExistence type="inferred from homology"/>
<dbReference type="PROSITE" id="PS00135">
    <property type="entry name" value="TRYPSIN_SER"/>
    <property type="match status" value="1"/>
</dbReference>
<dbReference type="GO" id="GO:0006508">
    <property type="term" value="P:proteolysis"/>
    <property type="evidence" value="ECO:0007669"/>
    <property type="project" value="UniProtKB-KW"/>
</dbReference>
<dbReference type="InterPro" id="IPR001314">
    <property type="entry name" value="Peptidase_S1A"/>
</dbReference>
<dbReference type="InterPro" id="IPR051487">
    <property type="entry name" value="Ser/Thr_Proteases_Immune/Dev"/>
</dbReference>
<evidence type="ECO:0000256" key="3">
    <source>
        <dbReference type="ARBA" id="ARBA00023180"/>
    </source>
</evidence>
<dbReference type="AlphaFoldDB" id="A0A8S1ACV4"/>
<dbReference type="InterPro" id="IPR018114">
    <property type="entry name" value="TRYPSIN_HIS"/>
</dbReference>
<dbReference type="Proteomes" id="UP000494106">
    <property type="component" value="Unassembled WGS sequence"/>
</dbReference>
<gene>
    <name evidence="8" type="ORF">APLA_LOCUS10319</name>
</gene>
<dbReference type="PANTHER" id="PTHR24256">
    <property type="entry name" value="TRYPTASE-RELATED"/>
    <property type="match status" value="1"/>
</dbReference>
<keyword evidence="9" id="KW-1185">Reference proteome</keyword>
<evidence type="ECO:0000256" key="4">
    <source>
        <dbReference type="ARBA" id="ARBA00024195"/>
    </source>
</evidence>
<accession>A0A8S1ACV4</accession>
<evidence type="ECO:0000256" key="1">
    <source>
        <dbReference type="ARBA" id="ARBA00022729"/>
    </source>
</evidence>
<keyword evidence="3" id="KW-0325">Glycoprotein</keyword>
<evidence type="ECO:0000256" key="5">
    <source>
        <dbReference type="RuleBase" id="RU363034"/>
    </source>
</evidence>
<dbReference type="InterPro" id="IPR043504">
    <property type="entry name" value="Peptidase_S1_PA_chymotrypsin"/>
</dbReference>
<evidence type="ECO:0000256" key="2">
    <source>
        <dbReference type="ARBA" id="ARBA00023157"/>
    </source>
</evidence>
<feature type="chain" id="PRO_5035755979" description="Peptidase S1 domain-containing protein" evidence="6">
    <location>
        <begin position="17"/>
        <end position="278"/>
    </location>
</feature>
<name>A0A8S1ACV4_ARCPL</name>
<dbReference type="SMART" id="SM00020">
    <property type="entry name" value="Tryp_SPc"/>
    <property type="match status" value="1"/>
</dbReference>
<keyword evidence="5" id="KW-0378">Hydrolase</keyword>
<reference evidence="8 9" key="1">
    <citation type="submission" date="2020-04" db="EMBL/GenBank/DDBJ databases">
        <authorList>
            <person name="Wallbank WR R."/>
            <person name="Pardo Diaz C."/>
            <person name="Kozak K."/>
            <person name="Martin S."/>
            <person name="Jiggins C."/>
            <person name="Moest M."/>
            <person name="Warren A I."/>
            <person name="Byers J.R.P. K."/>
            <person name="Montejo-Kovacevich G."/>
            <person name="Yen C E."/>
        </authorList>
    </citation>
    <scope>NUCLEOTIDE SEQUENCE [LARGE SCALE GENOMIC DNA]</scope>
</reference>
<dbReference type="Gene3D" id="2.40.10.10">
    <property type="entry name" value="Trypsin-like serine proteases"/>
    <property type="match status" value="2"/>
</dbReference>